<dbReference type="InterPro" id="IPR051158">
    <property type="entry name" value="Metallophosphoesterase_sf"/>
</dbReference>
<keyword evidence="4" id="KW-1185">Reference proteome</keyword>
<dbReference type="PANTHER" id="PTHR31302:SF25">
    <property type="entry name" value="PHOSPHOESTERASE"/>
    <property type="match status" value="1"/>
</dbReference>
<evidence type="ECO:0000256" key="1">
    <source>
        <dbReference type="SAM" id="Phobius"/>
    </source>
</evidence>
<dbReference type="InterPro" id="IPR029052">
    <property type="entry name" value="Metallo-depent_PP-like"/>
</dbReference>
<dbReference type="GO" id="GO:0009245">
    <property type="term" value="P:lipid A biosynthetic process"/>
    <property type="evidence" value="ECO:0007669"/>
    <property type="project" value="TreeGrafter"/>
</dbReference>
<name>A0A1T4NNF2_9FIRM</name>
<feature type="transmembrane region" description="Helical" evidence="1">
    <location>
        <begin position="7"/>
        <end position="26"/>
    </location>
</feature>
<proteinExistence type="predicted"/>
<dbReference type="OrthoDB" id="9780884at2"/>
<sequence length="279" mass="31505">MKRLRQIFLMMLVLLLCGLGILFYSYKIEPASLVINQIDLDISSLNEKLVIVQLSDIEISKNYKPNNLKNVVEKVNRLNPDLIVFTGDLFSNYALYKPTTEVITYLSQLDASLGKYAIFGNNDHGGGAVRQYENIMNQSGFIVLKNESQTIQLASGETIYMTGLDDDLLGNSNIVDAFVNYDKQSSLNLLLIHEPYLIDHLLDYPYDLALSGHTHGGQIDFPFIDTSLLLSPLENKYLSGLYSFDNQRQTTLYVNHGLGTSRLPLRFMVPPEITIFTLH</sequence>
<reference evidence="4" key="1">
    <citation type="submission" date="2017-02" db="EMBL/GenBank/DDBJ databases">
        <authorList>
            <person name="Varghese N."/>
            <person name="Submissions S."/>
        </authorList>
    </citation>
    <scope>NUCLEOTIDE SEQUENCE [LARGE SCALE GENOMIC DNA]</scope>
    <source>
        <strain evidence="4">ATCC 25662</strain>
    </source>
</reference>
<gene>
    <name evidence="3" type="ORF">SAMN02745191_1708</name>
</gene>
<dbReference type="SUPFAM" id="SSF56300">
    <property type="entry name" value="Metallo-dependent phosphatases"/>
    <property type="match status" value="1"/>
</dbReference>
<dbReference type="EMBL" id="FUWY01000004">
    <property type="protein sequence ID" value="SJZ80617.1"/>
    <property type="molecule type" value="Genomic_DNA"/>
</dbReference>
<keyword evidence="1" id="KW-1133">Transmembrane helix</keyword>
<feature type="domain" description="Calcineurin-like phosphoesterase" evidence="2">
    <location>
        <begin position="51"/>
        <end position="216"/>
    </location>
</feature>
<keyword evidence="1" id="KW-0812">Transmembrane</keyword>
<keyword evidence="1" id="KW-0472">Membrane</keyword>
<dbReference type="GO" id="GO:0016020">
    <property type="term" value="C:membrane"/>
    <property type="evidence" value="ECO:0007669"/>
    <property type="project" value="GOC"/>
</dbReference>
<dbReference type="Gene3D" id="3.60.21.10">
    <property type="match status" value="1"/>
</dbReference>
<dbReference type="STRING" id="118967.SAMN02745191_1708"/>
<evidence type="ECO:0000313" key="3">
    <source>
        <dbReference type="EMBL" id="SJZ80617.1"/>
    </source>
</evidence>
<evidence type="ECO:0000259" key="2">
    <source>
        <dbReference type="Pfam" id="PF00149"/>
    </source>
</evidence>
<dbReference type="Pfam" id="PF00149">
    <property type="entry name" value="Metallophos"/>
    <property type="match status" value="1"/>
</dbReference>
<dbReference type="PANTHER" id="PTHR31302">
    <property type="entry name" value="TRANSMEMBRANE PROTEIN WITH METALLOPHOSPHOESTERASE DOMAIN-RELATED"/>
    <property type="match status" value="1"/>
</dbReference>
<dbReference type="AlphaFoldDB" id="A0A1T4NNF2"/>
<dbReference type="InterPro" id="IPR004843">
    <property type="entry name" value="Calcineurin-like_PHP"/>
</dbReference>
<protein>
    <recommendedName>
        <fullName evidence="2">Calcineurin-like phosphoesterase domain-containing protein</fullName>
    </recommendedName>
</protein>
<accession>A0A1T4NNF2</accession>
<organism evidence="3 4">
    <name type="scientific">Anaerorhabdus furcosa</name>
    <dbReference type="NCBI Taxonomy" id="118967"/>
    <lineage>
        <taxon>Bacteria</taxon>
        <taxon>Bacillati</taxon>
        <taxon>Bacillota</taxon>
        <taxon>Erysipelotrichia</taxon>
        <taxon>Erysipelotrichales</taxon>
        <taxon>Erysipelotrichaceae</taxon>
        <taxon>Anaerorhabdus</taxon>
    </lineage>
</organism>
<dbReference type="Proteomes" id="UP000243297">
    <property type="component" value="Unassembled WGS sequence"/>
</dbReference>
<evidence type="ECO:0000313" key="4">
    <source>
        <dbReference type="Proteomes" id="UP000243297"/>
    </source>
</evidence>
<dbReference type="RefSeq" id="WP_078712096.1">
    <property type="nucleotide sequence ID" value="NZ_FUWY01000004.1"/>
</dbReference>
<dbReference type="GO" id="GO:0008758">
    <property type="term" value="F:UDP-2,3-diacylglucosamine hydrolase activity"/>
    <property type="evidence" value="ECO:0007669"/>
    <property type="project" value="TreeGrafter"/>
</dbReference>
<dbReference type="CDD" id="cd07385">
    <property type="entry name" value="MPP_YkuE_C"/>
    <property type="match status" value="1"/>
</dbReference>